<dbReference type="GO" id="GO:0046872">
    <property type="term" value="F:metal ion binding"/>
    <property type="evidence" value="ECO:0007669"/>
    <property type="project" value="InterPro"/>
</dbReference>
<dbReference type="Pfam" id="PF19335">
    <property type="entry name" value="HMBD"/>
    <property type="match status" value="1"/>
</dbReference>
<sequence length="68" mass="7340">MKKIIIILAVATFGLGSITSCSSPAEKTVVRKKSKYMCTMHPDLAFDKPGTCTKCGMELVERDTTAGK</sequence>
<dbReference type="InterPro" id="IPR045800">
    <property type="entry name" value="HMBD"/>
</dbReference>
<feature type="signal peptide" evidence="1">
    <location>
        <begin position="1"/>
        <end position="22"/>
    </location>
</feature>
<organism evidence="3 4">
    <name type="scientific">Mucilaginibacter ginsenosidivorax</name>
    <dbReference type="NCBI Taxonomy" id="862126"/>
    <lineage>
        <taxon>Bacteria</taxon>
        <taxon>Pseudomonadati</taxon>
        <taxon>Bacteroidota</taxon>
        <taxon>Sphingobacteriia</taxon>
        <taxon>Sphingobacteriales</taxon>
        <taxon>Sphingobacteriaceae</taxon>
        <taxon>Mucilaginibacter</taxon>
    </lineage>
</organism>
<name>A0A5B8W490_9SPHI</name>
<dbReference type="PROSITE" id="PS51257">
    <property type="entry name" value="PROKAR_LIPOPROTEIN"/>
    <property type="match status" value="1"/>
</dbReference>
<proteinExistence type="predicted"/>
<gene>
    <name evidence="3" type="ORF">FSB76_22845</name>
</gene>
<keyword evidence="1" id="KW-0732">Signal</keyword>
<dbReference type="EMBL" id="CP042437">
    <property type="protein sequence ID" value="QEC78644.1"/>
    <property type="molecule type" value="Genomic_DNA"/>
</dbReference>
<protein>
    <recommendedName>
        <fullName evidence="2">Heavy metal binding domain-containing protein</fullName>
    </recommendedName>
</protein>
<reference evidence="3 4" key="1">
    <citation type="journal article" date="2013" name="J. Microbiol.">
        <title>Mucilaginibacter ginsenosidivorax sp. nov., with ginsenoside converting activity isolated from sediment.</title>
        <authorList>
            <person name="Kim J.K."/>
            <person name="Choi T.E."/>
            <person name="Liu Q.M."/>
            <person name="Park H.Y."/>
            <person name="Yi T.H."/>
            <person name="Yoon M.H."/>
            <person name="Kim S.C."/>
            <person name="Im W.T."/>
        </authorList>
    </citation>
    <scope>NUCLEOTIDE SEQUENCE [LARGE SCALE GENOMIC DNA]</scope>
    <source>
        <strain evidence="3 4">KHI28</strain>
    </source>
</reference>
<evidence type="ECO:0000259" key="2">
    <source>
        <dbReference type="Pfam" id="PF19335"/>
    </source>
</evidence>
<accession>A0A5B8W490</accession>
<evidence type="ECO:0000256" key="1">
    <source>
        <dbReference type="SAM" id="SignalP"/>
    </source>
</evidence>
<feature type="chain" id="PRO_5023025929" description="Heavy metal binding domain-containing protein" evidence="1">
    <location>
        <begin position="23"/>
        <end position="68"/>
    </location>
</feature>
<evidence type="ECO:0000313" key="3">
    <source>
        <dbReference type="EMBL" id="QEC78644.1"/>
    </source>
</evidence>
<dbReference type="OrthoDB" id="894336at2"/>
<dbReference type="AlphaFoldDB" id="A0A5B8W490"/>
<dbReference type="RefSeq" id="WP_147057483.1">
    <property type="nucleotide sequence ID" value="NZ_CP042437.1"/>
</dbReference>
<keyword evidence="4" id="KW-1185">Reference proteome</keyword>
<evidence type="ECO:0000313" key="4">
    <source>
        <dbReference type="Proteomes" id="UP000321362"/>
    </source>
</evidence>
<dbReference type="Proteomes" id="UP000321362">
    <property type="component" value="Chromosome"/>
</dbReference>
<dbReference type="KEGG" id="mgk:FSB76_22845"/>
<feature type="domain" description="Heavy metal binding" evidence="2">
    <location>
        <begin position="35"/>
        <end position="61"/>
    </location>
</feature>